<protein>
    <submittedName>
        <fullName evidence="4">Uncharacterized protein</fullName>
    </submittedName>
</protein>
<gene>
    <name evidence="4" type="ORF">CS022_06490</name>
</gene>
<dbReference type="EMBL" id="PEIB01000005">
    <property type="protein sequence ID" value="RXJ73929.1"/>
    <property type="molecule type" value="Genomic_DNA"/>
</dbReference>
<evidence type="ECO:0000313" key="4">
    <source>
        <dbReference type="EMBL" id="RXJ73929.1"/>
    </source>
</evidence>
<comment type="subcellular location">
    <subcellularLocation>
        <location evidence="1">Cell outer membrane</location>
    </subcellularLocation>
</comment>
<evidence type="ECO:0000256" key="2">
    <source>
        <dbReference type="ARBA" id="ARBA00023136"/>
    </source>
</evidence>
<reference evidence="4 5" key="1">
    <citation type="submission" date="2017-10" db="EMBL/GenBank/DDBJ databases">
        <title>Nyctiphanis sp. nov., isolated from the stomach of the euphausiid Nyctiphanes simplex (Hansen, 1911) in the Gulf of California.</title>
        <authorList>
            <person name="Gomez-Gil B."/>
            <person name="Aguilar-Mendez M."/>
            <person name="Lopez-Cortes A."/>
            <person name="Gomez-Gutierrez J."/>
            <person name="Roque A."/>
            <person name="Lang E."/>
            <person name="Gonzalez-Castillo A."/>
        </authorList>
    </citation>
    <scope>NUCLEOTIDE SEQUENCE [LARGE SCALE GENOMIC DNA]</scope>
    <source>
        <strain evidence="4 5">CAIM 600</strain>
    </source>
</reference>
<accession>A0A4Q0YXK0</accession>
<sequence>MGSLLDQGVLTDTQVSGGAHYVGEMQMDATITQGKVPACTTVDLSLGHELGEIEPSLDVSAINLFATNAFDEEN</sequence>
<keyword evidence="5" id="KW-1185">Reference proteome</keyword>
<dbReference type="Gene3D" id="2.40.170.20">
    <property type="entry name" value="TonB-dependent receptor, beta-barrel domain"/>
    <property type="match status" value="1"/>
</dbReference>
<dbReference type="AlphaFoldDB" id="A0A4Q0YXK0"/>
<dbReference type="OrthoDB" id="127311at2"/>
<keyword evidence="3" id="KW-0998">Cell outer membrane</keyword>
<evidence type="ECO:0000256" key="3">
    <source>
        <dbReference type="ARBA" id="ARBA00023237"/>
    </source>
</evidence>
<evidence type="ECO:0000313" key="5">
    <source>
        <dbReference type="Proteomes" id="UP000290287"/>
    </source>
</evidence>
<name>A0A4Q0YXK0_9GAMM</name>
<dbReference type="InterPro" id="IPR036942">
    <property type="entry name" value="Beta-barrel_TonB_sf"/>
</dbReference>
<organism evidence="4 5">
    <name type="scientific">Veronia nyctiphanis</name>
    <dbReference type="NCBI Taxonomy" id="1278244"/>
    <lineage>
        <taxon>Bacteria</taxon>
        <taxon>Pseudomonadati</taxon>
        <taxon>Pseudomonadota</taxon>
        <taxon>Gammaproteobacteria</taxon>
        <taxon>Vibrionales</taxon>
        <taxon>Vibrionaceae</taxon>
        <taxon>Veronia</taxon>
    </lineage>
</organism>
<dbReference type="SUPFAM" id="SSF56935">
    <property type="entry name" value="Porins"/>
    <property type="match status" value="1"/>
</dbReference>
<dbReference type="GO" id="GO:0009279">
    <property type="term" value="C:cell outer membrane"/>
    <property type="evidence" value="ECO:0007669"/>
    <property type="project" value="UniProtKB-SubCell"/>
</dbReference>
<keyword evidence="2" id="KW-0472">Membrane</keyword>
<evidence type="ECO:0000256" key="1">
    <source>
        <dbReference type="ARBA" id="ARBA00004442"/>
    </source>
</evidence>
<proteinExistence type="predicted"/>
<comment type="caution">
    <text evidence="4">The sequence shown here is derived from an EMBL/GenBank/DDBJ whole genome shotgun (WGS) entry which is preliminary data.</text>
</comment>
<dbReference type="Proteomes" id="UP000290287">
    <property type="component" value="Unassembled WGS sequence"/>
</dbReference>
<dbReference type="RefSeq" id="WP_129121603.1">
    <property type="nucleotide sequence ID" value="NZ_PEIB01000005.1"/>
</dbReference>